<name>A0A0C9ZSM2_9AGAM</name>
<feature type="non-terminal residue" evidence="1">
    <location>
        <position position="1"/>
    </location>
</feature>
<reference evidence="2" key="2">
    <citation type="submission" date="2015-01" db="EMBL/GenBank/DDBJ databases">
        <title>Evolutionary Origins and Diversification of the Mycorrhizal Mutualists.</title>
        <authorList>
            <consortium name="DOE Joint Genome Institute"/>
            <consortium name="Mycorrhizal Genomics Consortium"/>
            <person name="Kohler A."/>
            <person name="Kuo A."/>
            <person name="Nagy L.G."/>
            <person name="Floudas D."/>
            <person name="Copeland A."/>
            <person name="Barry K.W."/>
            <person name="Cichocki N."/>
            <person name="Veneault-Fourrey C."/>
            <person name="LaButti K."/>
            <person name="Lindquist E.A."/>
            <person name="Lipzen A."/>
            <person name="Lundell T."/>
            <person name="Morin E."/>
            <person name="Murat C."/>
            <person name="Riley R."/>
            <person name="Ohm R."/>
            <person name="Sun H."/>
            <person name="Tunlid A."/>
            <person name="Henrissat B."/>
            <person name="Grigoriev I.V."/>
            <person name="Hibbett D.S."/>
            <person name="Martin F."/>
        </authorList>
    </citation>
    <scope>NUCLEOTIDE SEQUENCE [LARGE SCALE GENOMIC DNA]</scope>
    <source>
        <strain evidence="2">UH-Slu-Lm8-n1</strain>
    </source>
</reference>
<dbReference type="OrthoDB" id="2689333at2759"/>
<evidence type="ECO:0000313" key="1">
    <source>
        <dbReference type="EMBL" id="KIK32291.1"/>
    </source>
</evidence>
<reference evidence="1 2" key="1">
    <citation type="submission" date="2014-04" db="EMBL/GenBank/DDBJ databases">
        <authorList>
            <consortium name="DOE Joint Genome Institute"/>
            <person name="Kuo A."/>
            <person name="Ruytinx J."/>
            <person name="Rineau F."/>
            <person name="Colpaert J."/>
            <person name="Kohler A."/>
            <person name="Nagy L.G."/>
            <person name="Floudas D."/>
            <person name="Copeland A."/>
            <person name="Barry K.W."/>
            <person name="Cichocki N."/>
            <person name="Veneault-Fourrey C."/>
            <person name="LaButti K."/>
            <person name="Lindquist E.A."/>
            <person name="Lipzen A."/>
            <person name="Lundell T."/>
            <person name="Morin E."/>
            <person name="Murat C."/>
            <person name="Sun H."/>
            <person name="Tunlid A."/>
            <person name="Henrissat B."/>
            <person name="Grigoriev I.V."/>
            <person name="Hibbett D.S."/>
            <person name="Martin F."/>
            <person name="Nordberg H.P."/>
            <person name="Cantor M.N."/>
            <person name="Hua S.X."/>
        </authorList>
    </citation>
    <scope>NUCLEOTIDE SEQUENCE [LARGE SCALE GENOMIC DNA]</scope>
    <source>
        <strain evidence="1 2">UH-Slu-Lm8-n1</strain>
    </source>
</reference>
<gene>
    <name evidence="1" type="ORF">CY34DRAFT_47153</name>
</gene>
<dbReference type="Proteomes" id="UP000054485">
    <property type="component" value="Unassembled WGS sequence"/>
</dbReference>
<dbReference type="AlphaFoldDB" id="A0A0C9ZSM2"/>
<dbReference type="InParanoid" id="A0A0C9ZSM2"/>
<accession>A0A0C9ZSM2</accession>
<protein>
    <submittedName>
        <fullName evidence="1">Uncharacterized protein</fullName>
    </submittedName>
</protein>
<sequence>GYSANHIMYGAERERWAKQAYSIPPAETISLEISAVQQGGNKRKGSHRLSFGVCMHIVPIENICEGKKDIDVQIDAPQLITLALKMVRSKILAFAPGFPWHEDEFIICDGGWVDLSNHPPNLAYFYKQCVQPS</sequence>
<feature type="non-terminal residue" evidence="1">
    <location>
        <position position="133"/>
    </location>
</feature>
<evidence type="ECO:0000313" key="2">
    <source>
        <dbReference type="Proteomes" id="UP000054485"/>
    </source>
</evidence>
<keyword evidence="2" id="KW-1185">Reference proteome</keyword>
<proteinExistence type="predicted"/>
<dbReference type="EMBL" id="KN836303">
    <property type="protein sequence ID" value="KIK32291.1"/>
    <property type="molecule type" value="Genomic_DNA"/>
</dbReference>
<dbReference type="HOGENOM" id="CLU_018737_1_0_1"/>
<organism evidence="1 2">
    <name type="scientific">Suillus luteus UH-Slu-Lm8-n1</name>
    <dbReference type="NCBI Taxonomy" id="930992"/>
    <lineage>
        <taxon>Eukaryota</taxon>
        <taxon>Fungi</taxon>
        <taxon>Dikarya</taxon>
        <taxon>Basidiomycota</taxon>
        <taxon>Agaricomycotina</taxon>
        <taxon>Agaricomycetes</taxon>
        <taxon>Agaricomycetidae</taxon>
        <taxon>Boletales</taxon>
        <taxon>Suillineae</taxon>
        <taxon>Suillaceae</taxon>
        <taxon>Suillus</taxon>
    </lineage>
</organism>